<evidence type="ECO:0000313" key="2">
    <source>
        <dbReference type="EMBL" id="KAJ5259790.1"/>
    </source>
</evidence>
<dbReference type="InterPro" id="IPR002575">
    <property type="entry name" value="Aminoglycoside_PTrfase"/>
</dbReference>
<evidence type="ECO:0000313" key="3">
    <source>
        <dbReference type="Proteomes" id="UP001220256"/>
    </source>
</evidence>
<dbReference type="InterPro" id="IPR011009">
    <property type="entry name" value="Kinase-like_dom_sf"/>
</dbReference>
<proteinExistence type="predicted"/>
<accession>A0ABQ8W766</accession>
<dbReference type="CDD" id="cd05154">
    <property type="entry name" value="ACAD10_11_N-like"/>
    <property type="match status" value="1"/>
</dbReference>
<sequence>MPDQVLQPVDVPSLELYLQSAVPEIQTPIYIKQYTGGQSNPTYQLTAADGKKFVLRKKPPGMLLSRNLHQIEREYTIFQALKESEVPVPKTYCMCVDNTVIGTPFFIMEHLDGRIFRDSTMPNASASERPELWKAAAEMLACIHRLDLNAAELQSFVKPGRYYDRQIALFESLATSYANVVNVETNEYVGELAHFSEMVDFFSRRIYQPTDRTVLIHGDFKIDNLVFHMSEPRIIGVLDWEMAALGHPLADICNLTHPYFWDRLDQNGRSFQPDQVPGLPSREDCIRWYVGVNGWDPTPDLPWGDAYFMFRTTVIVQSITARYARRQTSKAQEKYVGREAQYAADTWRKLQQVKERKRQSARYYKL</sequence>
<dbReference type="PANTHER" id="PTHR47829:SF1">
    <property type="entry name" value="HAD FAMILY PHOSPHATASE"/>
    <property type="match status" value="1"/>
</dbReference>
<evidence type="ECO:0000259" key="1">
    <source>
        <dbReference type="Pfam" id="PF01636"/>
    </source>
</evidence>
<reference evidence="2 3" key="1">
    <citation type="journal article" date="2023" name="IMA Fungus">
        <title>Comparative genomic study of the Penicillium genus elucidates a diverse pangenome and 15 lateral gene transfer events.</title>
        <authorList>
            <person name="Petersen C."/>
            <person name="Sorensen T."/>
            <person name="Nielsen M.R."/>
            <person name="Sondergaard T.E."/>
            <person name="Sorensen J.L."/>
            <person name="Fitzpatrick D.A."/>
            <person name="Frisvad J.C."/>
            <person name="Nielsen K.L."/>
        </authorList>
    </citation>
    <scope>NUCLEOTIDE SEQUENCE [LARGE SCALE GENOMIC DNA]</scope>
    <source>
        <strain evidence="2 3">IBT 3361</strain>
    </source>
</reference>
<dbReference type="SUPFAM" id="SSF56112">
    <property type="entry name" value="Protein kinase-like (PK-like)"/>
    <property type="match status" value="1"/>
</dbReference>
<keyword evidence="3" id="KW-1185">Reference proteome</keyword>
<name>A0ABQ8W766_PENCH</name>
<gene>
    <name evidence="2" type="ORF">N7505_009171</name>
</gene>
<dbReference type="InterPro" id="IPR052898">
    <property type="entry name" value="ACAD10-like"/>
</dbReference>
<comment type="caution">
    <text evidence="2">The sequence shown here is derived from an EMBL/GenBank/DDBJ whole genome shotgun (WGS) entry which is preliminary data.</text>
</comment>
<dbReference type="Gene3D" id="3.90.1200.10">
    <property type="match status" value="1"/>
</dbReference>
<dbReference type="PANTHER" id="PTHR47829">
    <property type="entry name" value="HYDROLASE, PUTATIVE (AFU_ORTHOLOGUE AFUA_1G12880)-RELATED"/>
    <property type="match status" value="1"/>
</dbReference>
<dbReference type="EMBL" id="JAPVEB010000008">
    <property type="protein sequence ID" value="KAJ5259790.1"/>
    <property type="molecule type" value="Genomic_DNA"/>
</dbReference>
<protein>
    <recommendedName>
        <fullName evidence="1">Aminoglycoside phosphotransferase domain-containing protein</fullName>
    </recommendedName>
</protein>
<organism evidence="2 3">
    <name type="scientific">Penicillium chrysogenum</name>
    <name type="common">Penicillium notatum</name>
    <dbReference type="NCBI Taxonomy" id="5076"/>
    <lineage>
        <taxon>Eukaryota</taxon>
        <taxon>Fungi</taxon>
        <taxon>Dikarya</taxon>
        <taxon>Ascomycota</taxon>
        <taxon>Pezizomycotina</taxon>
        <taxon>Eurotiomycetes</taxon>
        <taxon>Eurotiomycetidae</taxon>
        <taxon>Eurotiales</taxon>
        <taxon>Aspergillaceae</taxon>
        <taxon>Penicillium</taxon>
        <taxon>Penicillium chrysogenum species complex</taxon>
    </lineage>
</organism>
<dbReference type="Proteomes" id="UP001220256">
    <property type="component" value="Unassembled WGS sequence"/>
</dbReference>
<dbReference type="Gene3D" id="3.30.200.20">
    <property type="entry name" value="Phosphorylase Kinase, domain 1"/>
    <property type="match status" value="1"/>
</dbReference>
<dbReference type="InterPro" id="IPR041726">
    <property type="entry name" value="ACAD10_11_N"/>
</dbReference>
<dbReference type="Pfam" id="PF01636">
    <property type="entry name" value="APH"/>
    <property type="match status" value="1"/>
</dbReference>
<feature type="domain" description="Aminoglycoside phosphotransferase" evidence="1">
    <location>
        <begin position="31"/>
        <end position="256"/>
    </location>
</feature>